<feature type="compositionally biased region" description="Polar residues" evidence="1">
    <location>
        <begin position="282"/>
        <end position="291"/>
    </location>
</feature>
<feature type="compositionally biased region" description="Low complexity" evidence="1">
    <location>
        <begin position="521"/>
        <end position="536"/>
    </location>
</feature>
<feature type="compositionally biased region" description="Acidic residues" evidence="1">
    <location>
        <begin position="502"/>
        <end position="520"/>
    </location>
</feature>
<name>A0AA38WW99_9EURO</name>
<gene>
    <name evidence="2" type="ORF">H2200_013166</name>
</gene>
<evidence type="ECO:0000256" key="1">
    <source>
        <dbReference type="SAM" id="MobiDB-lite"/>
    </source>
</evidence>
<feature type="compositionally biased region" description="Polar residues" evidence="1">
    <location>
        <begin position="252"/>
        <end position="275"/>
    </location>
</feature>
<dbReference type="PANTHER" id="PTHR38701:SF1">
    <property type="entry name" value="UP-REGULATED DURING SEPTATION PROTEIN 1 DOMAIN-CONTAINING PROTEIN"/>
    <property type="match status" value="1"/>
</dbReference>
<feature type="region of interest" description="Disordered" evidence="1">
    <location>
        <begin position="136"/>
        <end position="169"/>
    </location>
</feature>
<feature type="compositionally biased region" description="Polar residues" evidence="1">
    <location>
        <begin position="408"/>
        <end position="427"/>
    </location>
</feature>
<feature type="region of interest" description="Disordered" evidence="1">
    <location>
        <begin position="252"/>
        <end position="356"/>
    </location>
</feature>
<protein>
    <submittedName>
        <fullName evidence="2">Uncharacterized protein</fullName>
    </submittedName>
</protein>
<proteinExistence type="predicted"/>
<feature type="region of interest" description="Disordered" evidence="1">
    <location>
        <begin position="408"/>
        <end position="432"/>
    </location>
</feature>
<organism evidence="2 3">
    <name type="scientific">Cladophialophora chaetospira</name>
    <dbReference type="NCBI Taxonomy" id="386627"/>
    <lineage>
        <taxon>Eukaryota</taxon>
        <taxon>Fungi</taxon>
        <taxon>Dikarya</taxon>
        <taxon>Ascomycota</taxon>
        <taxon>Pezizomycotina</taxon>
        <taxon>Eurotiomycetes</taxon>
        <taxon>Chaetothyriomycetidae</taxon>
        <taxon>Chaetothyriales</taxon>
        <taxon>Herpotrichiellaceae</taxon>
        <taxon>Cladophialophora</taxon>
    </lineage>
</organism>
<evidence type="ECO:0000313" key="2">
    <source>
        <dbReference type="EMBL" id="KAJ9602311.1"/>
    </source>
</evidence>
<feature type="compositionally biased region" description="Polar residues" evidence="1">
    <location>
        <begin position="326"/>
        <end position="338"/>
    </location>
</feature>
<dbReference type="PANTHER" id="PTHR38701">
    <property type="entry name" value="CHROMOSOME 8, WHOLE GENOME SHOTGUN SEQUENCE"/>
    <property type="match status" value="1"/>
</dbReference>
<feature type="region of interest" description="Disordered" evidence="1">
    <location>
        <begin position="186"/>
        <end position="236"/>
    </location>
</feature>
<reference evidence="2" key="1">
    <citation type="submission" date="2022-10" db="EMBL/GenBank/DDBJ databases">
        <title>Culturing micro-colonial fungi from biological soil crusts in the Mojave desert and describing Neophaeococcomyces mojavensis, and introducing the new genera and species Taxawa tesnikishii.</title>
        <authorList>
            <person name="Kurbessoian T."/>
            <person name="Stajich J.E."/>
        </authorList>
    </citation>
    <scope>NUCLEOTIDE SEQUENCE</scope>
    <source>
        <strain evidence="2">TK_41</strain>
    </source>
</reference>
<feature type="region of interest" description="Disordered" evidence="1">
    <location>
        <begin position="1"/>
        <end position="113"/>
    </location>
</feature>
<sequence length="683" mass="73440">MPATDKQPKSSTSKPITPALSSNFRNVVKSPLTPRVAGSPSQSPIISSTKQPFVRSRSPAKPDQTTTPLGGNITPRSAARKSRVGTESPLTPAQSKVLPTGPRSRASSGTELQKSVAIQAQGLGITSPRLVASTSALARGGSPSPTPVVTVHRRASAAKSAVEGSKDTSSKFFHASEAKSAIGSLGVEESPRFPPKPGHFFVGSPPLSATGDSGNGKSDPDDKFFRANDIPQNALAKRTVLPHIPIDRLNNAVSTTARQEYRNTPPQSPKKTYNPSIPEPSSPQRFQSSHTPSPPAQRTAVERARSISNGIIQGLGGIPGHRKSLSADSKTSQPTRNLSGPRAPAPQPLDLRRVSSASPRVVASSLLAQDPISPRSISLASTHTVPASITSDIDLSEIGISLTILSTASDQRSEQPATPIQPQSDEASNARRERKVLDLEISNSSLLAINKTLERELRKQSTELRRFRRLSRSGRLSIAPSSRAVSEQSNFSLDTLTELDEDQNLSDFDDSDDYLDDEDSSILSASSSSVTSPSARSRQRTRDEKRLMQDLSRHQQLLLDSQKLNQSMKRCLTVTEDLIREGNKALDYRVGIGDVKLGGRVLSDEELDERGLVGDTEEVEARQGLLSPSIKKTNLAQAQHWNTDLLPVQLSKETEPSKESTAISSLDELTEMLDSFSAESGQK</sequence>
<dbReference type="AlphaFoldDB" id="A0AA38WW99"/>
<evidence type="ECO:0000313" key="3">
    <source>
        <dbReference type="Proteomes" id="UP001172673"/>
    </source>
</evidence>
<feature type="compositionally biased region" description="Polar residues" evidence="1">
    <location>
        <begin position="39"/>
        <end position="51"/>
    </location>
</feature>
<feature type="region of interest" description="Disordered" evidence="1">
    <location>
        <begin position="502"/>
        <end position="543"/>
    </location>
</feature>
<comment type="caution">
    <text evidence="2">The sequence shown here is derived from an EMBL/GenBank/DDBJ whole genome shotgun (WGS) entry which is preliminary data.</text>
</comment>
<keyword evidence="3" id="KW-1185">Reference proteome</keyword>
<dbReference type="EMBL" id="JAPDRK010000027">
    <property type="protein sequence ID" value="KAJ9602311.1"/>
    <property type="molecule type" value="Genomic_DNA"/>
</dbReference>
<accession>A0AA38WW99</accession>
<dbReference type="Proteomes" id="UP001172673">
    <property type="component" value="Unassembled WGS sequence"/>
</dbReference>
<feature type="compositionally biased region" description="Polar residues" evidence="1">
    <location>
        <begin position="9"/>
        <end position="25"/>
    </location>
</feature>